<evidence type="ECO:0000313" key="1">
    <source>
        <dbReference type="EMBL" id="CAG2249844.1"/>
    </source>
</evidence>
<sequence length="495" mass="55527">MWKIDAGVLKIGGKQAVDENGKKYPKVKSVKGSKFVYLIYFIGQKKGLKLGKDKYTGSIEVIKKFQAKPSRKITKEKENRLPAVTHIEPSFGKSVEDDKLIGEFTVDAQTLSSPPQEYLCRTVREDWVVEIRNKIREQAAIPQGTHLPVLVDPSQCSDPEKFRGQLLESNSEIKSTDFTLYLLGGNHLVAAIKGLQEEGIKGIGELDVSVYVGLTPEEARLLGNRHNFQMSTLPVTLQQKVEQARLYFKAGSKGKDLVEQIRKINMQTDINKTNLTEDSCSTIKSMASYSERCYICFISLVKRFEAKQGCHKNIPQKLFRALQGLSEEATFSYLSLAAEEGLEKTAGTVDRIKARKSLQTFLCQTVKINTWEEAYKTYPEVSSKIEELVEKKIRRKFVPEVFTAYCNSLTTIPVTVCNNGEESQVSAPEQVDIDEAAAADTQPPAPESSTQNFQIDIFIKSKGKEIVITEEAQRVIDFHKSILDKALTKVLPLEE</sequence>
<dbReference type="EMBL" id="CAJPWZ010003007">
    <property type="protein sequence ID" value="CAG2249844.1"/>
    <property type="molecule type" value="Genomic_DNA"/>
</dbReference>
<protein>
    <submittedName>
        <fullName evidence="1">Uncharacterized protein</fullName>
    </submittedName>
</protein>
<evidence type="ECO:0000313" key="2">
    <source>
        <dbReference type="Proteomes" id="UP000683360"/>
    </source>
</evidence>
<reference evidence="1" key="1">
    <citation type="submission" date="2021-03" db="EMBL/GenBank/DDBJ databases">
        <authorList>
            <person name="Bekaert M."/>
        </authorList>
    </citation>
    <scope>NUCLEOTIDE SEQUENCE</scope>
</reference>
<name>A0A8S3UUT0_MYTED</name>
<dbReference type="AlphaFoldDB" id="A0A8S3UUT0"/>
<comment type="caution">
    <text evidence="1">The sequence shown here is derived from an EMBL/GenBank/DDBJ whole genome shotgun (WGS) entry which is preliminary data.</text>
</comment>
<gene>
    <name evidence="1" type="ORF">MEDL_61591</name>
</gene>
<dbReference type="OrthoDB" id="6159933at2759"/>
<keyword evidence="2" id="KW-1185">Reference proteome</keyword>
<dbReference type="Proteomes" id="UP000683360">
    <property type="component" value="Unassembled WGS sequence"/>
</dbReference>
<accession>A0A8S3UUT0</accession>
<organism evidence="1 2">
    <name type="scientific">Mytilus edulis</name>
    <name type="common">Blue mussel</name>
    <dbReference type="NCBI Taxonomy" id="6550"/>
    <lineage>
        <taxon>Eukaryota</taxon>
        <taxon>Metazoa</taxon>
        <taxon>Spiralia</taxon>
        <taxon>Lophotrochozoa</taxon>
        <taxon>Mollusca</taxon>
        <taxon>Bivalvia</taxon>
        <taxon>Autobranchia</taxon>
        <taxon>Pteriomorphia</taxon>
        <taxon>Mytilida</taxon>
        <taxon>Mytiloidea</taxon>
        <taxon>Mytilidae</taxon>
        <taxon>Mytilinae</taxon>
        <taxon>Mytilus</taxon>
    </lineage>
</organism>
<proteinExistence type="predicted"/>